<proteinExistence type="predicted"/>
<sequence length="76" mass="8586">MTLIKRAEPQLEQRVLRLAKKYFTDTSNLKVYLLVSRDGSFIKNPNGNVGMQVLTDKEVANGIKTEEMAFAKNIAQ</sequence>
<organism evidence="1 2">
    <name type="scientific">Lactobacillus crispatus</name>
    <dbReference type="NCBI Taxonomy" id="47770"/>
    <lineage>
        <taxon>Bacteria</taxon>
        <taxon>Bacillati</taxon>
        <taxon>Bacillota</taxon>
        <taxon>Bacilli</taxon>
        <taxon>Lactobacillales</taxon>
        <taxon>Lactobacillaceae</taxon>
        <taxon>Lactobacillus</taxon>
    </lineage>
</organism>
<dbReference type="AlphaFoldDB" id="A0A4V3BI46"/>
<gene>
    <name evidence="1" type="ORF">CEE75_11405</name>
</gene>
<dbReference type="Proteomes" id="UP000295195">
    <property type="component" value="Unassembled WGS sequence"/>
</dbReference>
<comment type="caution">
    <text evidence="1">The sequence shown here is derived from an EMBL/GenBank/DDBJ whole genome shotgun (WGS) entry which is preliminary data.</text>
</comment>
<protein>
    <submittedName>
        <fullName evidence="1">Uncharacterized protein</fullName>
    </submittedName>
</protein>
<name>A0A4V3BI46_9LACO</name>
<dbReference type="RefSeq" id="WP_005729806.1">
    <property type="nucleotide sequence ID" value="NZ_JABERQ010000055.1"/>
</dbReference>
<evidence type="ECO:0000313" key="2">
    <source>
        <dbReference type="Proteomes" id="UP000295195"/>
    </source>
</evidence>
<evidence type="ECO:0000313" key="1">
    <source>
        <dbReference type="EMBL" id="TDN29250.1"/>
    </source>
</evidence>
<dbReference type="EMBL" id="NKLP01000228">
    <property type="protein sequence ID" value="TDN29250.1"/>
    <property type="molecule type" value="Genomic_DNA"/>
</dbReference>
<accession>A0A4V3BI46</accession>
<reference evidence="1 2" key="1">
    <citation type="submission" date="2017-06" db="EMBL/GenBank/DDBJ databases">
        <authorList>
            <person name="Swanenburg J."/>
            <person name="Kort R."/>
        </authorList>
    </citation>
    <scope>NUCLEOTIDE SEQUENCE [LARGE SCALE GENOMIC DNA]</scope>
    <source>
        <strain evidence="1 2">RL05</strain>
    </source>
</reference>